<dbReference type="InterPro" id="IPR012334">
    <property type="entry name" value="Pectin_lyas_fold"/>
</dbReference>
<organism evidence="11 12">
    <name type="scientific">Cudoniella acicularis</name>
    <dbReference type="NCBI Taxonomy" id="354080"/>
    <lineage>
        <taxon>Eukaryota</taxon>
        <taxon>Fungi</taxon>
        <taxon>Dikarya</taxon>
        <taxon>Ascomycota</taxon>
        <taxon>Pezizomycotina</taxon>
        <taxon>Leotiomycetes</taxon>
        <taxon>Helotiales</taxon>
        <taxon>Tricladiaceae</taxon>
        <taxon>Cudoniella</taxon>
    </lineage>
</organism>
<evidence type="ECO:0000256" key="10">
    <source>
        <dbReference type="RuleBase" id="RU361169"/>
    </source>
</evidence>
<accession>A0A8H4RWD5</accession>
<dbReference type="GO" id="GO:0004650">
    <property type="term" value="F:polygalacturonase activity"/>
    <property type="evidence" value="ECO:0007669"/>
    <property type="project" value="InterPro"/>
</dbReference>
<dbReference type="OrthoDB" id="2268901at2759"/>
<evidence type="ECO:0000256" key="1">
    <source>
        <dbReference type="ARBA" id="ARBA00004613"/>
    </source>
</evidence>
<sequence>MVPRAEKPSRNRKEVRLKTYRWYGEDKYVRIYLFFALVLPSLVTAQLSGRVGPTTTRASKRTKVCSVLDYGGVASKTSDVGPAIASAYAACKSGGTVYVPPGDYGMSTWVNLSGGSGWALQIDGIIYRTGETGGHMIIVTKATDFEMYSSTSKGAIQGNGYTFHADSKYGPRIMRLVQTTNFSVHDIALVDAPAFHFIMENCSSGEVYNMIIRGGNEGGLDGIDIWGSNIWVHDVEVSNKDECVTVKSPASNMLIENINCNWSGGCAMGSLGANTAISNIIYRNIYTWQSNQAFMIKSNGGSGSVTNCQFNNFIGHSNAYSLDLNAFWSSQTTAAGSGVSYKNLTFNNWKGTCSNGAQRAPIQVLCPSDVPCTDIKITDFAMWTESGSTALYKCENAFGSGGCIAAGAAGAAYTSTLTVKTAPAGYAAPTMPGQLTGLPLTVSMAIPAIPTTFFPGATPNASSENFLLESLLPSIFRHYLPYPFKRA</sequence>
<evidence type="ECO:0008006" key="13">
    <source>
        <dbReference type="Google" id="ProtNLM"/>
    </source>
</evidence>
<dbReference type="InterPro" id="IPR011050">
    <property type="entry name" value="Pectin_lyase_fold/virulence"/>
</dbReference>
<dbReference type="GO" id="GO:0046576">
    <property type="term" value="F:rhamnogalacturonan alpha-L-rhamnopyranosyl-(1-&gt;4)-alpha-D-galactopyranosyluronide lyase activity"/>
    <property type="evidence" value="ECO:0007669"/>
    <property type="project" value="UniProtKB-ARBA"/>
</dbReference>
<reference evidence="11 12" key="1">
    <citation type="submission" date="2020-03" db="EMBL/GenBank/DDBJ databases">
        <title>Draft Genome Sequence of Cudoniella acicularis.</title>
        <authorList>
            <person name="Buettner E."/>
            <person name="Kellner H."/>
        </authorList>
    </citation>
    <scope>NUCLEOTIDE SEQUENCE [LARGE SCALE GENOMIC DNA]</scope>
    <source>
        <strain evidence="11 12">DSM 108380</strain>
    </source>
</reference>
<dbReference type="GO" id="GO:0071555">
    <property type="term" value="P:cell wall organization"/>
    <property type="evidence" value="ECO:0007669"/>
    <property type="project" value="UniProtKB-KW"/>
</dbReference>
<dbReference type="EMBL" id="JAAMPI010000031">
    <property type="protein sequence ID" value="KAF4637219.1"/>
    <property type="molecule type" value="Genomic_DNA"/>
</dbReference>
<evidence type="ECO:0000256" key="6">
    <source>
        <dbReference type="ARBA" id="ARBA00023157"/>
    </source>
</evidence>
<keyword evidence="12" id="KW-1185">Reference proteome</keyword>
<dbReference type="Gene3D" id="2.160.20.10">
    <property type="entry name" value="Single-stranded right-handed beta-helix, Pectin lyase-like"/>
    <property type="match status" value="1"/>
</dbReference>
<name>A0A8H4RWD5_9HELO</name>
<dbReference type="PANTHER" id="PTHR31736">
    <property type="match status" value="1"/>
</dbReference>
<protein>
    <recommendedName>
        <fullName evidence="13">Rhamnogalacturonase A</fullName>
    </recommendedName>
</protein>
<evidence type="ECO:0000256" key="2">
    <source>
        <dbReference type="ARBA" id="ARBA00008834"/>
    </source>
</evidence>
<keyword evidence="5 10" id="KW-0378">Hydrolase</keyword>
<proteinExistence type="inferred from homology"/>
<dbReference type="PANTHER" id="PTHR31736:SF19">
    <property type="entry name" value="PECTIN LYASE SUPERFAMILY PROTEIN-RELATED"/>
    <property type="match status" value="1"/>
</dbReference>
<evidence type="ECO:0000256" key="5">
    <source>
        <dbReference type="ARBA" id="ARBA00022801"/>
    </source>
</evidence>
<evidence type="ECO:0000256" key="9">
    <source>
        <dbReference type="ARBA" id="ARBA00023316"/>
    </source>
</evidence>
<dbReference type="InterPro" id="IPR000743">
    <property type="entry name" value="Glyco_hydro_28"/>
</dbReference>
<evidence type="ECO:0000256" key="8">
    <source>
        <dbReference type="ARBA" id="ARBA00023295"/>
    </source>
</evidence>
<keyword evidence="3" id="KW-0964">Secreted</keyword>
<evidence type="ECO:0000313" key="12">
    <source>
        <dbReference type="Proteomes" id="UP000566819"/>
    </source>
</evidence>
<evidence type="ECO:0000256" key="3">
    <source>
        <dbReference type="ARBA" id="ARBA00022525"/>
    </source>
</evidence>
<dbReference type="Proteomes" id="UP000566819">
    <property type="component" value="Unassembled WGS sequence"/>
</dbReference>
<gene>
    <name evidence="11" type="ORF">G7Y89_g863</name>
</gene>
<keyword evidence="8 10" id="KW-0326">Glycosidase</keyword>
<comment type="caution">
    <text evidence="11">The sequence shown here is derived from an EMBL/GenBank/DDBJ whole genome shotgun (WGS) entry which is preliminary data.</text>
</comment>
<dbReference type="AlphaFoldDB" id="A0A8H4RWD5"/>
<keyword evidence="6" id="KW-1015">Disulfide bond</keyword>
<dbReference type="GO" id="GO:0005975">
    <property type="term" value="P:carbohydrate metabolic process"/>
    <property type="evidence" value="ECO:0007669"/>
    <property type="project" value="InterPro"/>
</dbReference>
<evidence type="ECO:0000313" key="11">
    <source>
        <dbReference type="EMBL" id="KAF4637219.1"/>
    </source>
</evidence>
<dbReference type="GO" id="GO:0005576">
    <property type="term" value="C:extracellular region"/>
    <property type="evidence" value="ECO:0007669"/>
    <property type="project" value="UniProtKB-SubCell"/>
</dbReference>
<dbReference type="Pfam" id="PF00295">
    <property type="entry name" value="Glyco_hydro_28"/>
    <property type="match status" value="1"/>
</dbReference>
<dbReference type="SUPFAM" id="SSF51126">
    <property type="entry name" value="Pectin lyase-like"/>
    <property type="match status" value="1"/>
</dbReference>
<keyword evidence="4" id="KW-0732">Signal</keyword>
<comment type="subcellular location">
    <subcellularLocation>
        <location evidence="1">Secreted</location>
    </subcellularLocation>
</comment>
<keyword evidence="7" id="KW-0325">Glycoprotein</keyword>
<evidence type="ECO:0000256" key="7">
    <source>
        <dbReference type="ARBA" id="ARBA00023180"/>
    </source>
</evidence>
<evidence type="ECO:0000256" key="4">
    <source>
        <dbReference type="ARBA" id="ARBA00022729"/>
    </source>
</evidence>
<keyword evidence="9" id="KW-0961">Cell wall biogenesis/degradation</keyword>
<comment type="similarity">
    <text evidence="2 10">Belongs to the glycosyl hydrolase 28 family.</text>
</comment>